<reference evidence="7 8" key="1">
    <citation type="journal article" date="2013" name="Genome Announc.">
        <title>Draft Genome Sequence of Desulfotignum phosphitoxidans DSM 13687 Strain FiPS-3.</title>
        <authorList>
            <person name="Poehlein A."/>
            <person name="Daniel R."/>
            <person name="Simeonova D.D."/>
        </authorList>
    </citation>
    <scope>NUCLEOTIDE SEQUENCE [LARGE SCALE GENOMIC DNA]</scope>
    <source>
        <strain evidence="7 8">DSM 13687</strain>
    </source>
</reference>
<dbReference type="Proteomes" id="UP000014216">
    <property type="component" value="Unassembled WGS sequence"/>
</dbReference>
<dbReference type="InterPro" id="IPR036280">
    <property type="entry name" value="Multihaem_cyt_sf"/>
</dbReference>
<dbReference type="GO" id="GO:0009055">
    <property type="term" value="F:electron transfer activity"/>
    <property type="evidence" value="ECO:0007669"/>
    <property type="project" value="InterPro"/>
</dbReference>
<keyword evidence="5" id="KW-0812">Transmembrane</keyword>
<evidence type="ECO:0000313" key="8">
    <source>
        <dbReference type="Proteomes" id="UP000014216"/>
    </source>
</evidence>
<sequence length="287" mass="32339">MKNDNSFLKKESLKILIAGFAVLVLLIVVILKESQPEWQYYQHVFKEVLQGHTDQELDSSDIPSGVKQIHLPDAGRVDRCQTCHLGIDMRGLEQAPLPYQTHPGTGILWYHPAEQFGCTLCHEGQGYALTKAEAHGEIPREQWPRPILPEDYLQASCGKCHNPELMEQDAPELFAGRQLYKDKGCKECHRIGPVGGSIGPEHSNLARFSIKYLEEAVMNPPQESVMPDIGFTREGVQPLVVYMLSLDSKFDDEVPLKYKKLLSKNQVTSSFLVAGYPLTQNQKRGRK</sequence>
<dbReference type="RefSeq" id="WP_006968758.1">
    <property type="nucleotide sequence ID" value="NZ_APJX01000019.1"/>
</dbReference>
<evidence type="ECO:0000256" key="3">
    <source>
        <dbReference type="ARBA" id="ARBA00023004"/>
    </source>
</evidence>
<evidence type="ECO:0000259" key="6">
    <source>
        <dbReference type="PROSITE" id="PS51007"/>
    </source>
</evidence>
<dbReference type="PROSITE" id="PS51007">
    <property type="entry name" value="CYTC"/>
    <property type="match status" value="1"/>
</dbReference>
<name>S0FZ71_9BACT</name>
<organism evidence="7 8">
    <name type="scientific">Desulfotignum phosphitoxidans DSM 13687</name>
    <dbReference type="NCBI Taxonomy" id="1286635"/>
    <lineage>
        <taxon>Bacteria</taxon>
        <taxon>Pseudomonadati</taxon>
        <taxon>Thermodesulfobacteriota</taxon>
        <taxon>Desulfobacteria</taxon>
        <taxon>Desulfobacterales</taxon>
        <taxon>Desulfobacteraceae</taxon>
        <taxon>Desulfotignum</taxon>
    </lineage>
</organism>
<protein>
    <submittedName>
        <fullName evidence="7">Cytochrome c class I</fullName>
    </submittedName>
</protein>
<evidence type="ECO:0000256" key="2">
    <source>
        <dbReference type="ARBA" id="ARBA00022723"/>
    </source>
</evidence>
<evidence type="ECO:0000256" key="4">
    <source>
        <dbReference type="PROSITE-ProRule" id="PRU00433"/>
    </source>
</evidence>
<keyword evidence="8" id="KW-1185">Reference proteome</keyword>
<dbReference type="EMBL" id="APJX01000019">
    <property type="protein sequence ID" value="EMS77237.1"/>
    <property type="molecule type" value="Genomic_DNA"/>
</dbReference>
<evidence type="ECO:0000313" key="7">
    <source>
        <dbReference type="EMBL" id="EMS77237.1"/>
    </source>
</evidence>
<dbReference type="AlphaFoldDB" id="S0FZ71"/>
<proteinExistence type="predicted"/>
<dbReference type="SUPFAM" id="SSF48695">
    <property type="entry name" value="Multiheme cytochromes"/>
    <property type="match status" value="1"/>
</dbReference>
<keyword evidence="1 4" id="KW-0349">Heme</keyword>
<keyword evidence="5" id="KW-0472">Membrane</keyword>
<evidence type="ECO:0000256" key="1">
    <source>
        <dbReference type="ARBA" id="ARBA00022617"/>
    </source>
</evidence>
<comment type="caution">
    <text evidence="7">The sequence shown here is derived from an EMBL/GenBank/DDBJ whole genome shotgun (WGS) entry which is preliminary data.</text>
</comment>
<evidence type="ECO:0000256" key="5">
    <source>
        <dbReference type="SAM" id="Phobius"/>
    </source>
</evidence>
<dbReference type="OrthoDB" id="9783375at2"/>
<dbReference type="GO" id="GO:0020037">
    <property type="term" value="F:heme binding"/>
    <property type="evidence" value="ECO:0007669"/>
    <property type="project" value="InterPro"/>
</dbReference>
<gene>
    <name evidence="7" type="ORF">Dpo_19c00120</name>
</gene>
<keyword evidence="3 4" id="KW-0408">Iron</keyword>
<dbReference type="Gene3D" id="1.10.760.10">
    <property type="entry name" value="Cytochrome c-like domain"/>
    <property type="match status" value="1"/>
</dbReference>
<dbReference type="GO" id="GO:0046872">
    <property type="term" value="F:metal ion binding"/>
    <property type="evidence" value="ECO:0007669"/>
    <property type="project" value="UniProtKB-KW"/>
</dbReference>
<feature type="domain" description="Cytochrome c" evidence="6">
    <location>
        <begin position="171"/>
        <end position="247"/>
    </location>
</feature>
<keyword evidence="5" id="KW-1133">Transmembrane helix</keyword>
<dbReference type="InterPro" id="IPR036909">
    <property type="entry name" value="Cyt_c-like_dom_sf"/>
</dbReference>
<dbReference type="SUPFAM" id="SSF46626">
    <property type="entry name" value="Cytochrome c"/>
    <property type="match status" value="1"/>
</dbReference>
<dbReference type="InterPro" id="IPR009056">
    <property type="entry name" value="Cyt_c-like_dom"/>
</dbReference>
<accession>S0FZ71</accession>
<feature type="transmembrane region" description="Helical" evidence="5">
    <location>
        <begin position="12"/>
        <end position="31"/>
    </location>
</feature>
<keyword evidence="2 4" id="KW-0479">Metal-binding</keyword>